<dbReference type="AlphaFoldDB" id="A0A0G4NQC9"/>
<dbReference type="EMBL" id="CVQI01037780">
    <property type="protein sequence ID" value="CRK48660.1"/>
    <property type="molecule type" value="Genomic_DNA"/>
</dbReference>
<protein>
    <submittedName>
        <fullName evidence="1">Uncharacterized protein</fullName>
    </submittedName>
</protein>
<sequence>PQIRRVQAQCHGPASGACRPQGCENLCSTDTRDAGPAEDRLRAAQCRHLQQCRGAWSPWIQVVRVLHRQSSFTTLPAAPI</sequence>
<feature type="non-terminal residue" evidence="1">
    <location>
        <position position="80"/>
    </location>
</feature>
<organism evidence="1 2">
    <name type="scientific">Verticillium longisporum</name>
    <name type="common">Verticillium dahliae var. longisporum</name>
    <dbReference type="NCBI Taxonomy" id="100787"/>
    <lineage>
        <taxon>Eukaryota</taxon>
        <taxon>Fungi</taxon>
        <taxon>Dikarya</taxon>
        <taxon>Ascomycota</taxon>
        <taxon>Pezizomycotina</taxon>
        <taxon>Sordariomycetes</taxon>
        <taxon>Hypocreomycetidae</taxon>
        <taxon>Glomerellales</taxon>
        <taxon>Plectosphaerellaceae</taxon>
        <taxon>Verticillium</taxon>
    </lineage>
</organism>
<reference evidence="2" key="1">
    <citation type="submission" date="2015-05" db="EMBL/GenBank/DDBJ databases">
        <authorList>
            <person name="Fogelqvist Johan"/>
        </authorList>
    </citation>
    <scope>NUCLEOTIDE SEQUENCE [LARGE SCALE GENOMIC DNA]</scope>
</reference>
<name>A0A0G4NQC9_VERLO</name>
<evidence type="ECO:0000313" key="1">
    <source>
        <dbReference type="EMBL" id="CRK48660.1"/>
    </source>
</evidence>
<dbReference type="Proteomes" id="UP000045706">
    <property type="component" value="Unassembled WGS sequence"/>
</dbReference>
<accession>A0A0G4NQC9</accession>
<feature type="non-terminal residue" evidence="1">
    <location>
        <position position="1"/>
    </location>
</feature>
<gene>
    <name evidence="1" type="ORF">BN1723_020616</name>
</gene>
<evidence type="ECO:0000313" key="2">
    <source>
        <dbReference type="Proteomes" id="UP000045706"/>
    </source>
</evidence>
<proteinExistence type="predicted"/>